<keyword evidence="1" id="KW-1133">Transmembrane helix</keyword>
<proteinExistence type="predicted"/>
<feature type="transmembrane region" description="Helical" evidence="1">
    <location>
        <begin position="127"/>
        <end position="146"/>
    </location>
</feature>
<sequence>MSIYQTFWKDKRNRTALVSSIIAIAMLILVIFLASLKQDFVPDWLKWMYTPGEYNIGLTIITFVCLAILYLFTLIAIATINEIRANLPGWGSIILSTIITFLIGIMATFIKPEEAEKYWNYTAGMRWTIFGSLFAFVILSVVYLFFTETPEETN</sequence>
<protein>
    <submittedName>
        <fullName evidence="2">Purine permease</fullName>
    </submittedName>
</protein>
<evidence type="ECO:0000256" key="1">
    <source>
        <dbReference type="SAM" id="Phobius"/>
    </source>
</evidence>
<evidence type="ECO:0000313" key="2">
    <source>
        <dbReference type="EMBL" id="UJG39693.1"/>
    </source>
</evidence>
<keyword evidence="1" id="KW-0812">Transmembrane</keyword>
<dbReference type="EMBL" id="CP084166">
    <property type="protein sequence ID" value="UJG39693.1"/>
    <property type="molecule type" value="Genomic_DNA"/>
</dbReference>
<feature type="transmembrane region" description="Helical" evidence="1">
    <location>
        <begin position="56"/>
        <end position="80"/>
    </location>
</feature>
<gene>
    <name evidence="2" type="ORF">K9W45_07430</name>
</gene>
<dbReference type="AlphaFoldDB" id="A0A9Y1BID5"/>
<accession>A0A9Y1BID5</accession>
<feature type="transmembrane region" description="Helical" evidence="1">
    <location>
        <begin position="87"/>
        <end position="107"/>
    </location>
</feature>
<name>A0A9Y1BID5_9ARCH</name>
<feature type="transmembrane region" description="Helical" evidence="1">
    <location>
        <begin position="16"/>
        <end position="36"/>
    </location>
</feature>
<dbReference type="Proteomes" id="UP001201020">
    <property type="component" value="Chromosome"/>
</dbReference>
<organism evidence="2">
    <name type="scientific">Candidatus Heimdallarchaeum aukensis</name>
    <dbReference type="NCBI Taxonomy" id="2876573"/>
    <lineage>
        <taxon>Archaea</taxon>
        <taxon>Promethearchaeati</taxon>
        <taxon>Candidatus Heimdallarchaeota</taxon>
        <taxon>Candidatus Heimdallarchaeia (ex Rinke et al. 2021) (nom. nud.)</taxon>
        <taxon>Candidatus Heimdallarchaeales</taxon>
        <taxon>Candidatus Heimdallarchaeaceae</taxon>
        <taxon>Candidatus Heimdallarchaeum</taxon>
    </lineage>
</organism>
<reference evidence="2" key="1">
    <citation type="journal article" date="2022" name="Nat. Microbiol.">
        <title>Unique mobile elements and scalable gene flow at the prokaryote-eukaryote boundary revealed by circularized Asgard archaea genomes.</title>
        <authorList>
            <person name="Wu F."/>
            <person name="Speth D.R."/>
            <person name="Philosof A."/>
            <person name="Cremiere A."/>
            <person name="Narayanan A."/>
            <person name="Barco R.A."/>
            <person name="Connon S.A."/>
            <person name="Amend J.P."/>
            <person name="Antoshechkin I.A."/>
            <person name="Orphan V.J."/>
        </authorList>
    </citation>
    <scope>NUCLEOTIDE SEQUENCE</scope>
    <source>
        <strain evidence="2">PM71</strain>
    </source>
</reference>
<keyword evidence="1" id="KW-0472">Membrane</keyword>